<accession>A0A8J2PGZ9</accession>
<name>A0A8J2PGZ9_9HEXA</name>
<keyword evidence="2" id="KW-1185">Reference proteome</keyword>
<reference evidence="1" key="1">
    <citation type="submission" date="2021-06" db="EMBL/GenBank/DDBJ databases">
        <authorList>
            <person name="Hodson N. C."/>
            <person name="Mongue J. A."/>
            <person name="Jaron S. K."/>
        </authorList>
    </citation>
    <scope>NUCLEOTIDE SEQUENCE</scope>
</reference>
<protein>
    <submittedName>
        <fullName evidence="1">Uncharacterized protein</fullName>
    </submittedName>
</protein>
<gene>
    <name evidence="1" type="ORF">AFUS01_LOCUS32031</name>
</gene>
<organism evidence="1 2">
    <name type="scientific">Allacma fusca</name>
    <dbReference type="NCBI Taxonomy" id="39272"/>
    <lineage>
        <taxon>Eukaryota</taxon>
        <taxon>Metazoa</taxon>
        <taxon>Ecdysozoa</taxon>
        <taxon>Arthropoda</taxon>
        <taxon>Hexapoda</taxon>
        <taxon>Collembola</taxon>
        <taxon>Symphypleona</taxon>
        <taxon>Sminthuridae</taxon>
        <taxon>Allacma</taxon>
    </lineage>
</organism>
<evidence type="ECO:0000313" key="1">
    <source>
        <dbReference type="EMBL" id="CAG7821713.1"/>
    </source>
</evidence>
<evidence type="ECO:0000313" key="2">
    <source>
        <dbReference type="Proteomes" id="UP000708208"/>
    </source>
</evidence>
<dbReference type="Proteomes" id="UP000708208">
    <property type="component" value="Unassembled WGS sequence"/>
</dbReference>
<sequence length="334" mass="37310">MLKMRTRPGSTWTTSPTIFARTSSQIKSIHAVRIFASIKTTRSDFRLNQDDPVHGPRIICRKGLPKLPMENTIFLKPLNGNGQRISPRQLELQRSIYVRICDQLACHARDPLRGVTMHEFLDSLNLTMVDYQLAIRSFLSETTLFLKRTTGSAYVNSYNKRLKDMWDGHVNVQPVQDSYATAAYITNAPTHPLLLPLVDSSIHEAEGTLDQEMRRLISQDLAPRIQDTIPVGDYEAIHLVLGLPLASSSVATISLPSHIPEDQARRFLPKATIEARRLACQQPDSDDTGDIFYPNASSSVADSMGRLHNFTTGRFITPSAVLTDTILTWSSLPG</sequence>
<comment type="caution">
    <text evidence="1">The sequence shown here is derived from an EMBL/GenBank/DDBJ whole genome shotgun (WGS) entry which is preliminary data.</text>
</comment>
<proteinExistence type="predicted"/>
<dbReference type="EMBL" id="CAJVCH010518916">
    <property type="protein sequence ID" value="CAG7821713.1"/>
    <property type="molecule type" value="Genomic_DNA"/>
</dbReference>
<dbReference type="AlphaFoldDB" id="A0A8J2PGZ9"/>